<accession>A0A2P2PW76</accession>
<dbReference type="EMBL" id="GGEC01078471">
    <property type="protein sequence ID" value="MBX58955.1"/>
    <property type="molecule type" value="Transcribed_RNA"/>
</dbReference>
<protein>
    <submittedName>
        <fullName evidence="2">Uncharacterized protein</fullName>
    </submittedName>
</protein>
<keyword evidence="1" id="KW-0472">Membrane</keyword>
<keyword evidence="1" id="KW-1133">Transmembrane helix</keyword>
<evidence type="ECO:0000256" key="1">
    <source>
        <dbReference type="SAM" id="Phobius"/>
    </source>
</evidence>
<dbReference type="AlphaFoldDB" id="A0A2P2PW76"/>
<organism evidence="2">
    <name type="scientific">Rhizophora mucronata</name>
    <name type="common">Asiatic mangrove</name>
    <dbReference type="NCBI Taxonomy" id="61149"/>
    <lineage>
        <taxon>Eukaryota</taxon>
        <taxon>Viridiplantae</taxon>
        <taxon>Streptophyta</taxon>
        <taxon>Embryophyta</taxon>
        <taxon>Tracheophyta</taxon>
        <taxon>Spermatophyta</taxon>
        <taxon>Magnoliopsida</taxon>
        <taxon>eudicotyledons</taxon>
        <taxon>Gunneridae</taxon>
        <taxon>Pentapetalae</taxon>
        <taxon>rosids</taxon>
        <taxon>fabids</taxon>
        <taxon>Malpighiales</taxon>
        <taxon>Rhizophoraceae</taxon>
        <taxon>Rhizophora</taxon>
    </lineage>
</organism>
<feature type="transmembrane region" description="Helical" evidence="1">
    <location>
        <begin position="18"/>
        <end position="36"/>
    </location>
</feature>
<keyword evidence="1" id="KW-0812">Transmembrane</keyword>
<name>A0A2P2PW76_RHIMU</name>
<sequence>MTTLINKSGKLTVDLHEIGTSISSLLALYFKMLLVFPTS</sequence>
<reference evidence="2" key="1">
    <citation type="submission" date="2018-02" db="EMBL/GenBank/DDBJ databases">
        <title>Rhizophora mucronata_Transcriptome.</title>
        <authorList>
            <person name="Meera S.P."/>
            <person name="Sreeshan A."/>
            <person name="Augustine A."/>
        </authorList>
    </citation>
    <scope>NUCLEOTIDE SEQUENCE</scope>
    <source>
        <tissue evidence="2">Leaf</tissue>
    </source>
</reference>
<evidence type="ECO:0000313" key="2">
    <source>
        <dbReference type="EMBL" id="MBX58955.1"/>
    </source>
</evidence>
<proteinExistence type="predicted"/>